<evidence type="ECO:0000256" key="2">
    <source>
        <dbReference type="ARBA" id="ARBA00022771"/>
    </source>
</evidence>
<dbReference type="EMBL" id="JAOPHQ010003127">
    <property type="protein sequence ID" value="KAK0144673.1"/>
    <property type="molecule type" value="Genomic_DNA"/>
</dbReference>
<dbReference type="PANTHER" id="PTHR23080">
    <property type="entry name" value="THAP DOMAIN PROTEIN"/>
    <property type="match status" value="1"/>
</dbReference>
<evidence type="ECO:0000259" key="7">
    <source>
        <dbReference type="PROSITE" id="PS50950"/>
    </source>
</evidence>
<dbReference type="Proteomes" id="UP001174136">
    <property type="component" value="Unassembled WGS sequence"/>
</dbReference>
<organism evidence="8 9">
    <name type="scientific">Merluccius polli</name>
    <name type="common">Benguela hake</name>
    <name type="synonym">Merluccius cadenati</name>
    <dbReference type="NCBI Taxonomy" id="89951"/>
    <lineage>
        <taxon>Eukaryota</taxon>
        <taxon>Metazoa</taxon>
        <taxon>Chordata</taxon>
        <taxon>Craniata</taxon>
        <taxon>Vertebrata</taxon>
        <taxon>Euteleostomi</taxon>
        <taxon>Actinopterygii</taxon>
        <taxon>Neopterygii</taxon>
        <taxon>Teleostei</taxon>
        <taxon>Neoteleostei</taxon>
        <taxon>Acanthomorphata</taxon>
        <taxon>Zeiogadaria</taxon>
        <taxon>Gadariae</taxon>
        <taxon>Gadiformes</taxon>
        <taxon>Gadoidei</taxon>
        <taxon>Merlucciidae</taxon>
        <taxon>Merluccius</taxon>
    </lineage>
</organism>
<feature type="region of interest" description="Disordered" evidence="6">
    <location>
        <begin position="138"/>
        <end position="160"/>
    </location>
</feature>
<dbReference type="Pfam" id="PF05485">
    <property type="entry name" value="THAP"/>
    <property type="match status" value="1"/>
</dbReference>
<evidence type="ECO:0000256" key="1">
    <source>
        <dbReference type="ARBA" id="ARBA00022723"/>
    </source>
</evidence>
<gene>
    <name evidence="8" type="ORF">N1851_017015</name>
</gene>
<evidence type="ECO:0000313" key="8">
    <source>
        <dbReference type="EMBL" id="KAK0144673.1"/>
    </source>
</evidence>
<sequence>MDISVKKRKFKVRNRFKLQRSEGGSNEHCCVPLCSASSRYNSSLSFHCFPKNSSLRVAWQARPTSERCKASLRAQWIHKIKRTGFIVTNHMKVCSRHFEEKLIRSTAKGRWVLLPNSIPSLFEWNKYLVKQTRAGVWERRARPSSPEPGSNPEDPEHEDELPVPMVLDHEYSASRTVCVDREHYINMQTDIEVLRQQLESYHLQTAFGLQRFASSPEDIRFYTRSIELIIVKLRPIDELFLFLIYLSTGYTQRDLGHRFHVHRATVSRIIVTWVNFLYSLLGSVSIWMSPEAVKAHIPQEYNIKFSQLHVSYLIIKMDLWSRDEDMKNLS</sequence>
<accession>A0AA47MQE7</accession>
<dbReference type="InterPro" id="IPR006612">
    <property type="entry name" value="THAP_Znf"/>
</dbReference>
<keyword evidence="9" id="KW-1185">Reference proteome</keyword>
<keyword evidence="4 5" id="KW-0238">DNA-binding</keyword>
<dbReference type="SMART" id="SM00980">
    <property type="entry name" value="THAP"/>
    <property type="match status" value="1"/>
</dbReference>
<dbReference type="Pfam" id="PF13613">
    <property type="entry name" value="HTH_Tnp_4"/>
    <property type="match status" value="1"/>
</dbReference>
<keyword evidence="2 5" id="KW-0863">Zinc-finger</keyword>
<evidence type="ECO:0000256" key="3">
    <source>
        <dbReference type="ARBA" id="ARBA00022833"/>
    </source>
</evidence>
<dbReference type="GO" id="GO:0008270">
    <property type="term" value="F:zinc ion binding"/>
    <property type="evidence" value="ECO:0007669"/>
    <property type="project" value="UniProtKB-KW"/>
</dbReference>
<dbReference type="InterPro" id="IPR027805">
    <property type="entry name" value="Transposase_HTH_dom"/>
</dbReference>
<evidence type="ECO:0000313" key="9">
    <source>
        <dbReference type="Proteomes" id="UP001174136"/>
    </source>
</evidence>
<reference evidence="8" key="1">
    <citation type="journal article" date="2023" name="Front. Mar. Sci.">
        <title>A new Merluccius polli reference genome to investigate the effects of global change in West African waters.</title>
        <authorList>
            <person name="Mateo J.L."/>
            <person name="Blanco-Fernandez C."/>
            <person name="Garcia-Vazquez E."/>
            <person name="Machado-Schiaffino G."/>
        </authorList>
    </citation>
    <scope>NUCLEOTIDE SEQUENCE</scope>
    <source>
        <strain evidence="8">C29</strain>
        <tissue evidence="8">Fin</tissue>
    </source>
</reference>
<dbReference type="PANTHER" id="PTHR23080:SF133">
    <property type="entry name" value="SI:CH211-262I1.5-RELATED"/>
    <property type="match status" value="1"/>
</dbReference>
<evidence type="ECO:0000256" key="4">
    <source>
        <dbReference type="ARBA" id="ARBA00023125"/>
    </source>
</evidence>
<keyword evidence="1" id="KW-0479">Metal-binding</keyword>
<name>A0AA47MQE7_MERPO</name>
<comment type="caution">
    <text evidence="8">The sequence shown here is derived from an EMBL/GenBank/DDBJ whole genome shotgun (WGS) entry which is preliminary data.</text>
</comment>
<evidence type="ECO:0000256" key="6">
    <source>
        <dbReference type="SAM" id="MobiDB-lite"/>
    </source>
</evidence>
<dbReference type="AlphaFoldDB" id="A0AA47MQE7"/>
<proteinExistence type="predicted"/>
<dbReference type="SUPFAM" id="SSF57716">
    <property type="entry name" value="Glucocorticoid receptor-like (DNA-binding domain)"/>
    <property type="match status" value="1"/>
</dbReference>
<protein>
    <recommendedName>
        <fullName evidence="7">THAP-type domain-containing protein</fullName>
    </recommendedName>
</protein>
<evidence type="ECO:0000256" key="5">
    <source>
        <dbReference type="PROSITE-ProRule" id="PRU00309"/>
    </source>
</evidence>
<keyword evidence="3" id="KW-0862">Zinc</keyword>
<dbReference type="GO" id="GO:0003677">
    <property type="term" value="F:DNA binding"/>
    <property type="evidence" value="ECO:0007669"/>
    <property type="project" value="UniProtKB-UniRule"/>
</dbReference>
<feature type="domain" description="THAP-type" evidence="7">
    <location>
        <begin position="25"/>
        <end position="122"/>
    </location>
</feature>
<dbReference type="PROSITE" id="PS50950">
    <property type="entry name" value="ZF_THAP"/>
    <property type="match status" value="1"/>
</dbReference>